<dbReference type="InterPro" id="IPR051332">
    <property type="entry name" value="Fosfomycin_Res_Enzymes"/>
</dbReference>
<proteinExistence type="predicted"/>
<dbReference type="AlphaFoldDB" id="A0A2H3KV33"/>
<dbReference type="InterPro" id="IPR037523">
    <property type="entry name" value="VOC_core"/>
</dbReference>
<dbReference type="OrthoDB" id="9810648at2"/>
<evidence type="ECO:0000313" key="3">
    <source>
        <dbReference type="EMBL" id="PDV97740.1"/>
    </source>
</evidence>
<dbReference type="PANTHER" id="PTHR36113">
    <property type="entry name" value="LYASE, PUTATIVE-RELATED-RELATED"/>
    <property type="match status" value="1"/>
</dbReference>
<dbReference type="InterPro" id="IPR004360">
    <property type="entry name" value="Glyas_Fos-R_dOase_dom"/>
</dbReference>
<name>A0A2H3KV33_9CHLR</name>
<comment type="caution">
    <text evidence="3">The sequence shown here is derived from an EMBL/GenBank/DDBJ whole genome shotgun (WGS) entry which is preliminary data.</text>
</comment>
<evidence type="ECO:0000259" key="2">
    <source>
        <dbReference type="PROSITE" id="PS51819"/>
    </source>
</evidence>
<dbReference type="Gene3D" id="3.10.180.10">
    <property type="entry name" value="2,3-Dihydroxybiphenyl 1,2-Dioxygenase, domain 1"/>
    <property type="match status" value="1"/>
</dbReference>
<sequence length="133" mass="14635">MQFHHVALTCNDVAAVEAFYVKHFGFQRARVIDLGESKIVFLRAGEAYLELFETKEAPPVEKAGNDGPGYPGWRHIAFKVDDVDATLAAMGDDAKVTLGPFSFDDFIPGWRTVWVADPEGNIVEISQGYTDAA</sequence>
<evidence type="ECO:0000313" key="4">
    <source>
        <dbReference type="Proteomes" id="UP000220922"/>
    </source>
</evidence>
<dbReference type="PROSITE" id="PS51819">
    <property type="entry name" value="VOC"/>
    <property type="match status" value="1"/>
</dbReference>
<protein>
    <submittedName>
        <fullName evidence="3">Glyoxalase</fullName>
    </submittedName>
</protein>
<feature type="domain" description="VOC" evidence="2">
    <location>
        <begin position="2"/>
        <end position="128"/>
    </location>
</feature>
<dbReference type="PANTHER" id="PTHR36113:SF6">
    <property type="entry name" value="FOSFOMYCIN RESISTANCE PROTEIN FOSX"/>
    <property type="match status" value="1"/>
</dbReference>
<organism evidence="3 4">
    <name type="scientific">Candidatus Chloroploca asiatica</name>
    <dbReference type="NCBI Taxonomy" id="1506545"/>
    <lineage>
        <taxon>Bacteria</taxon>
        <taxon>Bacillati</taxon>
        <taxon>Chloroflexota</taxon>
        <taxon>Chloroflexia</taxon>
        <taxon>Chloroflexales</taxon>
        <taxon>Chloroflexineae</taxon>
        <taxon>Oscillochloridaceae</taxon>
        <taxon>Candidatus Chloroploca</taxon>
    </lineage>
</organism>
<dbReference type="SUPFAM" id="SSF54593">
    <property type="entry name" value="Glyoxalase/Bleomycin resistance protein/Dihydroxybiphenyl dioxygenase"/>
    <property type="match status" value="1"/>
</dbReference>
<reference evidence="3 4" key="1">
    <citation type="submission" date="2016-05" db="EMBL/GenBank/DDBJ databases">
        <authorList>
            <person name="Lavstsen T."/>
            <person name="Jespersen J.S."/>
        </authorList>
    </citation>
    <scope>NUCLEOTIDE SEQUENCE [LARGE SCALE GENOMIC DNA]</scope>
    <source>
        <strain evidence="3 4">B7-9</strain>
    </source>
</reference>
<dbReference type="InterPro" id="IPR029068">
    <property type="entry name" value="Glyas_Bleomycin-R_OHBP_Dase"/>
</dbReference>
<keyword evidence="4" id="KW-1185">Reference proteome</keyword>
<keyword evidence="1" id="KW-0479">Metal-binding</keyword>
<dbReference type="Proteomes" id="UP000220922">
    <property type="component" value="Unassembled WGS sequence"/>
</dbReference>
<dbReference type="RefSeq" id="WP_097654165.1">
    <property type="nucleotide sequence ID" value="NZ_LYXE01000126.1"/>
</dbReference>
<gene>
    <name evidence="3" type="ORF">A9Q02_17775</name>
</gene>
<dbReference type="Pfam" id="PF00903">
    <property type="entry name" value="Glyoxalase"/>
    <property type="match status" value="1"/>
</dbReference>
<dbReference type="GO" id="GO:0046872">
    <property type="term" value="F:metal ion binding"/>
    <property type="evidence" value="ECO:0007669"/>
    <property type="project" value="UniProtKB-KW"/>
</dbReference>
<dbReference type="EMBL" id="LYXE01000126">
    <property type="protein sequence ID" value="PDV97740.1"/>
    <property type="molecule type" value="Genomic_DNA"/>
</dbReference>
<evidence type="ECO:0000256" key="1">
    <source>
        <dbReference type="ARBA" id="ARBA00022723"/>
    </source>
</evidence>
<accession>A0A2H3KV33</accession>